<reference evidence="1 3" key="1">
    <citation type="submission" date="2018-11" db="EMBL/GenBank/DDBJ databases">
        <authorList>
            <consortium name="Pathogen Informatics"/>
        </authorList>
    </citation>
    <scope>NUCLEOTIDE SEQUENCE [LARGE SCALE GENOMIC DNA]</scope>
    <source>
        <strain evidence="1 3">Zambia</strain>
    </source>
</reference>
<protein>
    <submittedName>
        <fullName evidence="4">PRE_C2HC domain-containing protein</fullName>
    </submittedName>
</protein>
<keyword evidence="3" id="KW-1185">Reference proteome</keyword>
<evidence type="ECO:0000313" key="2">
    <source>
        <dbReference type="Proteomes" id="UP000050790"/>
    </source>
</evidence>
<dbReference type="Proteomes" id="UP000277204">
    <property type="component" value="Unassembled WGS sequence"/>
</dbReference>
<organism evidence="2 4">
    <name type="scientific">Schistosoma margrebowiei</name>
    <dbReference type="NCBI Taxonomy" id="48269"/>
    <lineage>
        <taxon>Eukaryota</taxon>
        <taxon>Metazoa</taxon>
        <taxon>Spiralia</taxon>
        <taxon>Lophotrochozoa</taxon>
        <taxon>Platyhelminthes</taxon>
        <taxon>Trematoda</taxon>
        <taxon>Digenea</taxon>
        <taxon>Strigeidida</taxon>
        <taxon>Schistosomatoidea</taxon>
        <taxon>Schistosomatidae</taxon>
        <taxon>Schistosoma</taxon>
    </lineage>
</organism>
<dbReference type="OrthoDB" id="6228034at2759"/>
<evidence type="ECO:0000313" key="4">
    <source>
        <dbReference type="WBParaSite" id="SMRG1_91880.1"/>
    </source>
</evidence>
<gene>
    <name evidence="1" type="ORF">SMRZ_LOCUS1022</name>
</gene>
<dbReference type="AlphaFoldDB" id="A0A183LB47"/>
<reference evidence="4" key="2">
    <citation type="submission" date="2023-11" db="UniProtKB">
        <authorList>
            <consortium name="WormBaseParasite"/>
        </authorList>
    </citation>
    <scope>IDENTIFICATION</scope>
</reference>
<evidence type="ECO:0000313" key="3">
    <source>
        <dbReference type="Proteomes" id="UP000277204"/>
    </source>
</evidence>
<proteinExistence type="predicted"/>
<dbReference type="EMBL" id="UZAI01000210">
    <property type="protein sequence ID" value="VDO49964.1"/>
    <property type="molecule type" value="Genomic_DNA"/>
</dbReference>
<dbReference type="WBParaSite" id="SMRG1_91880.1">
    <property type="protein sequence ID" value="SMRG1_91880.1"/>
    <property type="gene ID" value="SMRG1_91880"/>
</dbReference>
<name>A0A183LB47_9TREM</name>
<evidence type="ECO:0000313" key="1">
    <source>
        <dbReference type="EMBL" id="VDO49964.1"/>
    </source>
</evidence>
<accession>A0A183LB47</accession>
<dbReference type="Proteomes" id="UP000050790">
    <property type="component" value="Unassembled WGS sequence"/>
</dbReference>
<sequence>MVIFKLIQKEYNHDAQIIFIWKLQKLTHILEYEDILKKLHELNNFKYKDYIIQWNYNHNLYQITNTEDLKNALKQLYRKYIKERCIRLHITPLSYYHEYGPPPPYEITSPSSSSPLL</sequence>